<organism evidence="1 2">
    <name type="scientific">Dallia pectoralis</name>
    <name type="common">Alaska blackfish</name>
    <dbReference type="NCBI Taxonomy" id="75939"/>
    <lineage>
        <taxon>Eukaryota</taxon>
        <taxon>Metazoa</taxon>
        <taxon>Chordata</taxon>
        <taxon>Craniata</taxon>
        <taxon>Vertebrata</taxon>
        <taxon>Euteleostomi</taxon>
        <taxon>Actinopterygii</taxon>
        <taxon>Neopterygii</taxon>
        <taxon>Teleostei</taxon>
        <taxon>Protacanthopterygii</taxon>
        <taxon>Esociformes</taxon>
        <taxon>Umbridae</taxon>
        <taxon>Dallia</taxon>
    </lineage>
</organism>
<proteinExistence type="predicted"/>
<comment type="caution">
    <text evidence="1">The sequence shown here is derived from an EMBL/GenBank/DDBJ whole genome shotgun (WGS) entry which is preliminary data.</text>
</comment>
<dbReference type="Proteomes" id="UP001157502">
    <property type="component" value="Chromosome 11"/>
</dbReference>
<dbReference type="EMBL" id="CM055738">
    <property type="protein sequence ID" value="KAJ8005139.1"/>
    <property type="molecule type" value="Genomic_DNA"/>
</dbReference>
<gene>
    <name evidence="1" type="ORF">DPEC_G00143550</name>
</gene>
<sequence>MVKLELEHVVLRRMREDDIETVKAIIKEGCQGTENRLILHILTRPVCLLLLATISSVLRCFLHNFILALVIPVFLLIVYLKVTLPRSIGVLGTSRSYWDYVGSSYRGCQDDTLINPYSRIGGKPVPAKGKARRRTKLKPESTDATPEIIDVEREKAAGQVWVADCEGEIVACVSREGDCRQGIRRICRLVVSCWYRREGLGRLLIQGLEQRERKEGASRVYAHVPYPSAVGEAFFRKLGYRLLGEVGYDGEEEEDEEQPEKAFLGFHITKVFVKDLK</sequence>
<evidence type="ECO:0000313" key="1">
    <source>
        <dbReference type="EMBL" id="KAJ8005139.1"/>
    </source>
</evidence>
<keyword evidence="2" id="KW-1185">Reference proteome</keyword>
<accession>A0ACC2GN88</accession>
<evidence type="ECO:0000313" key="2">
    <source>
        <dbReference type="Proteomes" id="UP001157502"/>
    </source>
</evidence>
<name>A0ACC2GN88_DALPE</name>
<protein>
    <submittedName>
        <fullName evidence="1">Uncharacterized protein</fullName>
    </submittedName>
</protein>
<reference evidence="1" key="1">
    <citation type="submission" date="2021-05" db="EMBL/GenBank/DDBJ databases">
        <authorList>
            <person name="Pan Q."/>
            <person name="Jouanno E."/>
            <person name="Zahm M."/>
            <person name="Klopp C."/>
            <person name="Cabau C."/>
            <person name="Louis A."/>
            <person name="Berthelot C."/>
            <person name="Parey E."/>
            <person name="Roest Crollius H."/>
            <person name="Montfort J."/>
            <person name="Robinson-Rechavi M."/>
            <person name="Bouchez O."/>
            <person name="Lampietro C."/>
            <person name="Lopez Roques C."/>
            <person name="Donnadieu C."/>
            <person name="Postlethwait J."/>
            <person name="Bobe J."/>
            <person name="Dillon D."/>
            <person name="Chandos A."/>
            <person name="von Hippel F."/>
            <person name="Guiguen Y."/>
        </authorList>
    </citation>
    <scope>NUCLEOTIDE SEQUENCE</scope>
    <source>
        <strain evidence="1">YG-Jan2019</strain>
    </source>
</reference>